<dbReference type="Gene3D" id="3.40.50.300">
    <property type="entry name" value="P-loop containing nucleotide triphosphate hydrolases"/>
    <property type="match status" value="1"/>
</dbReference>
<evidence type="ECO:0000259" key="6">
    <source>
        <dbReference type="PROSITE" id="PS50893"/>
    </source>
</evidence>
<evidence type="ECO:0000313" key="8">
    <source>
        <dbReference type="Proteomes" id="UP000185639"/>
    </source>
</evidence>
<sequence>MTLRVRSVSLNLHNRRLLENVSFDLHAGDRVAVLGANGAGKSTLLKCLTGEYTAVSGAITLDGRRLGDLPAAERALKMAVMPQGMTLAFPLRVCDVVALGRSRHMDERRSRHWQKAAMEMMDVWHLRSREYPTLSGGEQQRTQMARVLVQIWDCHQHSGDGYFLLLDECFSAADPAHQHSMMEKVGSFADRGVGVLAVMHDMSLAAAWADRVLLLKQGKVTASGPVELLTLPHILQEVYDLPKSLADDYARNNRHWLERNAGQSTFIEQSRSLRQI</sequence>
<dbReference type="CDD" id="cd03214">
    <property type="entry name" value="ABC_Iron-Siderophores_B12_Hemin"/>
    <property type="match status" value="1"/>
</dbReference>
<dbReference type="SUPFAM" id="SSF52540">
    <property type="entry name" value="P-loop containing nucleoside triphosphate hydrolases"/>
    <property type="match status" value="1"/>
</dbReference>
<evidence type="ECO:0000256" key="3">
    <source>
        <dbReference type="ARBA" id="ARBA00022840"/>
    </source>
</evidence>
<keyword evidence="4" id="KW-1278">Translocase</keyword>
<dbReference type="InterPro" id="IPR003593">
    <property type="entry name" value="AAA+_ATPase"/>
</dbReference>
<dbReference type="PANTHER" id="PTHR42794">
    <property type="entry name" value="HEMIN IMPORT ATP-BINDING PROTEIN HMUV"/>
    <property type="match status" value="1"/>
</dbReference>
<reference evidence="8" key="1">
    <citation type="submission" date="2017-01" db="EMBL/GenBank/DDBJ databases">
        <authorList>
            <person name="Varghese N."/>
            <person name="Submissions S."/>
        </authorList>
    </citation>
    <scope>NUCLEOTIDE SEQUENCE [LARGE SCALE GENOMIC DNA]</scope>
    <source>
        <strain evidence="8">DSM 24913</strain>
    </source>
</reference>
<dbReference type="SMART" id="SM00382">
    <property type="entry name" value="AAA"/>
    <property type="match status" value="1"/>
</dbReference>
<keyword evidence="8" id="KW-1185">Reference proteome</keyword>
<evidence type="ECO:0000313" key="7">
    <source>
        <dbReference type="EMBL" id="SIS76426.1"/>
    </source>
</evidence>
<dbReference type="InterPro" id="IPR003439">
    <property type="entry name" value="ABC_transporter-like_ATP-bd"/>
</dbReference>
<feature type="domain" description="ABC transporter" evidence="6">
    <location>
        <begin position="3"/>
        <end position="242"/>
    </location>
</feature>
<evidence type="ECO:0000256" key="5">
    <source>
        <dbReference type="ARBA" id="ARBA00037066"/>
    </source>
</evidence>
<dbReference type="InterPro" id="IPR027417">
    <property type="entry name" value="P-loop_NTPase"/>
</dbReference>
<dbReference type="GO" id="GO:0005524">
    <property type="term" value="F:ATP binding"/>
    <property type="evidence" value="ECO:0007669"/>
    <property type="project" value="UniProtKB-KW"/>
</dbReference>
<protein>
    <submittedName>
        <fullName evidence="7">Iron complex transport system ATP-binding protein</fullName>
    </submittedName>
</protein>
<proteinExistence type="predicted"/>
<evidence type="ECO:0000256" key="4">
    <source>
        <dbReference type="ARBA" id="ARBA00022967"/>
    </source>
</evidence>
<dbReference type="PANTHER" id="PTHR42794:SF1">
    <property type="entry name" value="HEMIN IMPORT ATP-BINDING PROTEIN HMUV"/>
    <property type="match status" value="1"/>
</dbReference>
<evidence type="ECO:0000256" key="1">
    <source>
        <dbReference type="ARBA" id="ARBA00022448"/>
    </source>
</evidence>
<comment type="function">
    <text evidence="5">Part of the ABC transporter complex HmuTUV involved in hemin import. Responsible for energy coupling to the transport system.</text>
</comment>
<accession>A0A1N7LRF9</accession>
<dbReference type="OrthoDB" id="6461291at2"/>
<dbReference type="NCBIfam" id="NF010068">
    <property type="entry name" value="PRK13548.1"/>
    <property type="match status" value="1"/>
</dbReference>
<dbReference type="PROSITE" id="PS50893">
    <property type="entry name" value="ABC_TRANSPORTER_2"/>
    <property type="match status" value="1"/>
</dbReference>
<dbReference type="STRING" id="484498.SAMN05421686_104176"/>
<dbReference type="AlphaFoldDB" id="A0A1N7LRF9"/>
<gene>
    <name evidence="7" type="ORF">SAMN05421686_104176</name>
</gene>
<keyword evidence="2" id="KW-0547">Nucleotide-binding</keyword>
<dbReference type="RefSeq" id="WP_076515032.1">
    <property type="nucleotide sequence ID" value="NZ_FTOH01000004.1"/>
</dbReference>
<dbReference type="Proteomes" id="UP000185639">
    <property type="component" value="Unassembled WGS sequence"/>
</dbReference>
<keyword evidence="3 7" id="KW-0067">ATP-binding</keyword>
<dbReference type="Pfam" id="PF00005">
    <property type="entry name" value="ABC_tran"/>
    <property type="match status" value="1"/>
</dbReference>
<evidence type="ECO:0000256" key="2">
    <source>
        <dbReference type="ARBA" id="ARBA00022741"/>
    </source>
</evidence>
<dbReference type="GO" id="GO:0016887">
    <property type="term" value="F:ATP hydrolysis activity"/>
    <property type="evidence" value="ECO:0007669"/>
    <property type="project" value="InterPro"/>
</dbReference>
<dbReference type="EMBL" id="FTOH01000004">
    <property type="protein sequence ID" value="SIS76426.1"/>
    <property type="molecule type" value="Genomic_DNA"/>
</dbReference>
<name>A0A1N7LRF9_9GAMM</name>
<organism evidence="7 8">
    <name type="scientific">Thalassolituus maritimus</name>
    <dbReference type="NCBI Taxonomy" id="484498"/>
    <lineage>
        <taxon>Bacteria</taxon>
        <taxon>Pseudomonadati</taxon>
        <taxon>Pseudomonadota</taxon>
        <taxon>Gammaproteobacteria</taxon>
        <taxon>Oceanospirillales</taxon>
        <taxon>Oceanospirillaceae</taxon>
        <taxon>Thalassolituus</taxon>
    </lineage>
</organism>
<keyword evidence="1" id="KW-0813">Transport</keyword>